<dbReference type="CDD" id="cd03801">
    <property type="entry name" value="GT4_PimA-like"/>
    <property type="match status" value="1"/>
</dbReference>
<gene>
    <name evidence="2" type="ORF">GCM10023143_21780</name>
</gene>
<dbReference type="InterPro" id="IPR001296">
    <property type="entry name" value="Glyco_trans_1"/>
</dbReference>
<dbReference type="Pfam" id="PF00534">
    <property type="entry name" value="Glycos_transf_1"/>
    <property type="match status" value="1"/>
</dbReference>
<protein>
    <submittedName>
        <fullName evidence="2">Glycosyltransferase family 4 protein</fullName>
    </submittedName>
</protein>
<evidence type="ECO:0000313" key="2">
    <source>
        <dbReference type="EMBL" id="GAA4312225.1"/>
    </source>
</evidence>
<dbReference type="SUPFAM" id="SSF53756">
    <property type="entry name" value="UDP-Glycosyltransferase/glycogen phosphorylase"/>
    <property type="match status" value="1"/>
</dbReference>
<proteinExistence type="predicted"/>
<feature type="domain" description="Glycosyl transferase family 1" evidence="1">
    <location>
        <begin position="204"/>
        <end position="295"/>
    </location>
</feature>
<organism evidence="2 3">
    <name type="scientific">Compostibacter hankyongensis</name>
    <dbReference type="NCBI Taxonomy" id="1007089"/>
    <lineage>
        <taxon>Bacteria</taxon>
        <taxon>Pseudomonadati</taxon>
        <taxon>Bacteroidota</taxon>
        <taxon>Chitinophagia</taxon>
        <taxon>Chitinophagales</taxon>
        <taxon>Chitinophagaceae</taxon>
        <taxon>Compostibacter</taxon>
    </lineage>
</organism>
<dbReference type="Gene3D" id="3.40.50.2000">
    <property type="entry name" value="Glycogen Phosphorylase B"/>
    <property type="match status" value="1"/>
</dbReference>
<reference evidence="3" key="1">
    <citation type="journal article" date="2019" name="Int. J. Syst. Evol. Microbiol.">
        <title>The Global Catalogue of Microorganisms (GCM) 10K type strain sequencing project: providing services to taxonomists for standard genome sequencing and annotation.</title>
        <authorList>
            <consortium name="The Broad Institute Genomics Platform"/>
            <consortium name="The Broad Institute Genome Sequencing Center for Infectious Disease"/>
            <person name="Wu L."/>
            <person name="Ma J."/>
        </authorList>
    </citation>
    <scope>NUCLEOTIDE SEQUENCE [LARGE SCALE GENOMIC DNA]</scope>
    <source>
        <strain evidence="3">JCM 17664</strain>
    </source>
</reference>
<name>A0ABP8FW76_9BACT</name>
<dbReference type="Proteomes" id="UP001501207">
    <property type="component" value="Unassembled WGS sequence"/>
</dbReference>
<dbReference type="RefSeq" id="WP_344979156.1">
    <property type="nucleotide sequence ID" value="NZ_BAABFN010000005.1"/>
</dbReference>
<dbReference type="PANTHER" id="PTHR12526">
    <property type="entry name" value="GLYCOSYLTRANSFERASE"/>
    <property type="match status" value="1"/>
</dbReference>
<evidence type="ECO:0000313" key="3">
    <source>
        <dbReference type="Proteomes" id="UP001501207"/>
    </source>
</evidence>
<accession>A0ABP8FW76</accession>
<comment type="caution">
    <text evidence="2">The sequence shown here is derived from an EMBL/GenBank/DDBJ whole genome shotgun (WGS) entry which is preliminary data.</text>
</comment>
<dbReference type="EMBL" id="BAABFN010000005">
    <property type="protein sequence ID" value="GAA4312225.1"/>
    <property type="molecule type" value="Genomic_DNA"/>
</dbReference>
<evidence type="ECO:0000259" key="1">
    <source>
        <dbReference type="Pfam" id="PF00534"/>
    </source>
</evidence>
<sequence length="325" mass="36688">MSLLNAHTLPRIFTWHIHGSYLYYLSQGSYEIFIPVDRGRSEGYCGRGNTIPFGENVHEVAAEKVKEMSFDCILFQSQQNYITDQYEILSPVQRALPRIYVEHDPPRKHPTDTRHVVDDPEVILVHVTHFNKLMWENPSGLVKVIEHGVTPPAVAYSGILEKGVVVVNNLPKRGRRLGADIFLEARKHIPLDLVGMGSEAFGGLGEVPLTELPAFLSRYRFFFNPIRYTSLGLSVCEAMMLGMPVIGLATTEMVTVVENGVTGYVDTDPHALLTKMKALLQHRELAERLGSAGKKVAEERFGIHRFTREWAHLFHVALKRNEVFS</sequence>
<keyword evidence="3" id="KW-1185">Reference proteome</keyword>